<dbReference type="Pfam" id="PF09359">
    <property type="entry name" value="VTC"/>
    <property type="match status" value="1"/>
</dbReference>
<keyword evidence="3 6" id="KW-1133">Transmembrane helix</keyword>
<name>L2GJT8_VITCO</name>
<dbReference type="AlphaFoldDB" id="L2GJT8"/>
<dbReference type="Gene3D" id="3.20.100.30">
    <property type="entry name" value="VTC, catalytic tunnel domain"/>
    <property type="match status" value="1"/>
</dbReference>
<dbReference type="Pfam" id="PF02656">
    <property type="entry name" value="DUF202"/>
    <property type="match status" value="1"/>
</dbReference>
<dbReference type="OrthoDB" id="2243669at2759"/>
<comment type="subcellular location">
    <subcellularLocation>
        <location evidence="1">Endomembrane system</location>
        <topology evidence="1">Multi-pass membrane protein</topology>
    </subcellularLocation>
</comment>
<evidence type="ECO:0000256" key="5">
    <source>
        <dbReference type="SAM" id="Coils"/>
    </source>
</evidence>
<dbReference type="GO" id="GO:0006799">
    <property type="term" value="P:polyphosphate biosynthetic process"/>
    <property type="evidence" value="ECO:0007669"/>
    <property type="project" value="UniProtKB-ARBA"/>
</dbReference>
<proteinExistence type="predicted"/>
<organism evidence="9 10">
    <name type="scientific">Vittaforma corneae (strain ATCC 50505)</name>
    <name type="common">Microsporidian parasite</name>
    <name type="synonym">Nosema corneum</name>
    <dbReference type="NCBI Taxonomy" id="993615"/>
    <lineage>
        <taxon>Eukaryota</taxon>
        <taxon>Fungi</taxon>
        <taxon>Fungi incertae sedis</taxon>
        <taxon>Microsporidia</taxon>
        <taxon>Nosematidae</taxon>
        <taxon>Vittaforma</taxon>
    </lineage>
</organism>
<feature type="coiled-coil region" evidence="5">
    <location>
        <begin position="101"/>
        <end position="128"/>
    </location>
</feature>
<evidence type="ECO:0000256" key="6">
    <source>
        <dbReference type="SAM" id="Phobius"/>
    </source>
</evidence>
<evidence type="ECO:0000256" key="3">
    <source>
        <dbReference type="ARBA" id="ARBA00022989"/>
    </source>
</evidence>
<dbReference type="VEuPathDB" id="MicrosporidiaDB:VICG_01832"/>
<feature type="transmembrane region" description="Helical" evidence="6">
    <location>
        <begin position="462"/>
        <end position="480"/>
    </location>
</feature>
<evidence type="ECO:0000256" key="1">
    <source>
        <dbReference type="ARBA" id="ARBA00004127"/>
    </source>
</evidence>
<reference evidence="10" key="1">
    <citation type="submission" date="2011-05" db="EMBL/GenBank/DDBJ databases">
        <title>The genome sequence of Vittaforma corneae strain ATCC 50505.</title>
        <authorList>
            <consortium name="The Broad Institute Genome Sequencing Platform"/>
            <person name="Cuomo C."/>
            <person name="Didier E."/>
            <person name="Bowers L."/>
            <person name="Young S.K."/>
            <person name="Zeng Q."/>
            <person name="Gargeya S."/>
            <person name="Fitzgerald M."/>
            <person name="Haas B."/>
            <person name="Abouelleil A."/>
            <person name="Alvarado L."/>
            <person name="Arachchi H.M."/>
            <person name="Berlin A."/>
            <person name="Chapman S.B."/>
            <person name="Gearin G."/>
            <person name="Goldberg J."/>
            <person name="Griggs A."/>
            <person name="Gujja S."/>
            <person name="Hansen M."/>
            <person name="Heiman D."/>
            <person name="Howarth C."/>
            <person name="Larimer J."/>
            <person name="Lui A."/>
            <person name="MacDonald P.J.P."/>
            <person name="McCowen C."/>
            <person name="Montmayeur A."/>
            <person name="Murphy C."/>
            <person name="Neiman D."/>
            <person name="Pearson M."/>
            <person name="Priest M."/>
            <person name="Roberts A."/>
            <person name="Saif S."/>
            <person name="Shea T."/>
            <person name="Sisk P."/>
            <person name="Stolte C."/>
            <person name="Sykes S."/>
            <person name="Wortman J."/>
            <person name="Nusbaum C."/>
            <person name="Birren B."/>
        </authorList>
    </citation>
    <scope>NUCLEOTIDE SEQUENCE [LARGE SCALE GENOMIC DNA]</scope>
    <source>
        <strain evidence="10">ATCC 50505</strain>
    </source>
</reference>
<dbReference type="HOGENOM" id="CLU_009308_1_0_1"/>
<keyword evidence="5" id="KW-0175">Coiled coil</keyword>
<evidence type="ECO:0000259" key="8">
    <source>
        <dbReference type="Pfam" id="PF09359"/>
    </source>
</evidence>
<evidence type="ECO:0000313" key="10">
    <source>
        <dbReference type="Proteomes" id="UP000011082"/>
    </source>
</evidence>
<protein>
    <recommendedName>
        <fullName evidence="11">SPX domain-containing protein</fullName>
    </recommendedName>
</protein>
<dbReference type="InterPro" id="IPR042267">
    <property type="entry name" value="VTC_sf"/>
</dbReference>
<feature type="transmembrane region" description="Helical" evidence="6">
    <location>
        <begin position="487"/>
        <end position="507"/>
    </location>
</feature>
<dbReference type="PANTHER" id="PTHR46140">
    <property type="entry name" value="VACUOLAR TRANSPORTER CHAPERONE 1-RELATED"/>
    <property type="match status" value="1"/>
</dbReference>
<feature type="domain" description="DUF202" evidence="7">
    <location>
        <begin position="455"/>
        <end position="513"/>
    </location>
</feature>
<keyword evidence="2 6" id="KW-0812">Transmembrane</keyword>
<keyword evidence="10" id="KW-1185">Reference proteome</keyword>
<sequence length="559" mass="64322">MYSTHLLNYDRLKKLIKPNFTDQQEEVFRNSLDSDILKVFAFINDTHIAILSSIEEHDSTEARTDHHKDTIYSFIDFIRTNIKYLKKILQRHDKYTGYSIMDEYKGKIKEKKLEIRNLTKLLTTLNSAETQMPSHYLVPSECLVSFKMNLLKHLKLTNESLEDSCVNTVYLDNEDFDLYLSTLDNKPDAFQVRLRWYGLNSSEIFCEMGDRTVKIPERLILDFLNGKDIWNDLNKIDTKGSNLLNATGNTHISSGNAVNSEADYREIRDKIKGYRLKPVLRTFFRRCTFEDLESNANKGVRIVMDSNVVMIKETGGEYPLRFWRRDGSWPFRNLAQSEVTRFPHTVVEVKVPRERLETGQLAWLEHFLAESRIERVDSFNKFVHGCAILYPTVTNVLPHWLPQISTPNGGNPDVVKRSADADVLIYDSDISYDTSPVSDGRSRIAIPVRVEPKAFFANERTFLSWVQFAIFLGGIGTAMIGLGNAQAYICGVMMIGVAGIFAFYSLYLFHYRALRIRVKDPGPYDDMIGPMVLVGIFIFVMVVSFIFRFPIKKTGLKAH</sequence>
<dbReference type="InterPro" id="IPR018966">
    <property type="entry name" value="VTC_domain"/>
</dbReference>
<keyword evidence="4 6" id="KW-0472">Membrane</keyword>
<dbReference type="InterPro" id="IPR051572">
    <property type="entry name" value="VTC_Complex_Subunit"/>
</dbReference>
<dbReference type="GO" id="GO:0012505">
    <property type="term" value="C:endomembrane system"/>
    <property type="evidence" value="ECO:0007669"/>
    <property type="project" value="UniProtKB-SubCell"/>
</dbReference>
<dbReference type="GeneID" id="19882542"/>
<dbReference type="EMBL" id="JH370149">
    <property type="protein sequence ID" value="ELA41133.1"/>
    <property type="molecule type" value="Genomic_DNA"/>
</dbReference>
<feature type="transmembrane region" description="Helical" evidence="6">
    <location>
        <begin position="527"/>
        <end position="547"/>
    </location>
</feature>
<gene>
    <name evidence="9" type="ORF">VICG_01832</name>
</gene>
<dbReference type="STRING" id="993615.L2GJT8"/>
<dbReference type="InParanoid" id="L2GJT8"/>
<evidence type="ECO:0000256" key="2">
    <source>
        <dbReference type="ARBA" id="ARBA00022692"/>
    </source>
</evidence>
<evidence type="ECO:0008006" key="11">
    <source>
        <dbReference type="Google" id="ProtNLM"/>
    </source>
</evidence>
<evidence type="ECO:0000259" key="7">
    <source>
        <dbReference type="Pfam" id="PF02656"/>
    </source>
</evidence>
<evidence type="ECO:0000256" key="4">
    <source>
        <dbReference type="ARBA" id="ARBA00023136"/>
    </source>
</evidence>
<dbReference type="OMA" id="AIRFKWH"/>
<accession>L2GJT8</accession>
<dbReference type="Proteomes" id="UP000011082">
    <property type="component" value="Unassembled WGS sequence"/>
</dbReference>
<feature type="domain" description="VTC" evidence="8">
    <location>
        <begin position="135"/>
        <end position="390"/>
    </location>
</feature>
<dbReference type="InterPro" id="IPR003807">
    <property type="entry name" value="DUF202"/>
</dbReference>
<dbReference type="RefSeq" id="XP_007605277.1">
    <property type="nucleotide sequence ID" value="XM_007605215.1"/>
</dbReference>
<dbReference type="PANTHER" id="PTHR46140:SF1">
    <property type="entry name" value="VACUOLAR TRANSPORTER CHAPERONE COMPLEX SUBUNIT 4-RELATED"/>
    <property type="match status" value="1"/>
</dbReference>
<evidence type="ECO:0000313" key="9">
    <source>
        <dbReference type="EMBL" id="ELA41133.1"/>
    </source>
</evidence>